<keyword evidence="2" id="KW-0812">Transmembrane</keyword>
<dbReference type="RefSeq" id="XP_058345772.1">
    <property type="nucleotide sequence ID" value="XM_058483573.1"/>
</dbReference>
<proteinExistence type="predicted"/>
<dbReference type="EMBL" id="JARTCD010000011">
    <property type="protein sequence ID" value="KAJ8660859.1"/>
    <property type="molecule type" value="Genomic_DNA"/>
</dbReference>
<name>A0AAD7XXK9_9FUNG</name>
<feature type="compositionally biased region" description="Low complexity" evidence="1">
    <location>
        <begin position="71"/>
        <end position="98"/>
    </location>
</feature>
<gene>
    <name evidence="3" type="ORF">O0I10_003503</name>
</gene>
<feature type="transmembrane region" description="Helical" evidence="2">
    <location>
        <begin position="21"/>
        <end position="40"/>
    </location>
</feature>
<dbReference type="PANTHER" id="PTHR31389">
    <property type="entry name" value="LD39211P"/>
    <property type="match status" value="1"/>
</dbReference>
<protein>
    <submittedName>
        <fullName evidence="3">Uncharacterized protein</fullName>
    </submittedName>
</protein>
<dbReference type="PANTHER" id="PTHR31389:SF4">
    <property type="entry name" value="LD39211P"/>
    <property type="match status" value="1"/>
</dbReference>
<dbReference type="Proteomes" id="UP001234581">
    <property type="component" value="Unassembled WGS sequence"/>
</dbReference>
<evidence type="ECO:0000256" key="2">
    <source>
        <dbReference type="SAM" id="Phobius"/>
    </source>
</evidence>
<keyword evidence="2" id="KW-1133">Transmembrane helix</keyword>
<sequence>MGLSTTPPAAASRPAPARRRTGIIVLLVMLLGVFLLYSFGVDTMYQWQQVCTDVTCDDTVFPMPEETLVEQSNNNNNNENQQQQHDNDQSSISSSSNSRPKSFPYTIVTASSANHLCALESFLYALNDLRPDVEHFPRVVVYNIGMNRTQLPILDQLQQNGLIDDLVTFDYFKYPRFWDVAINAGEYAWKTGIVHEAAERYGGVLIWLDAGNMVTTDFLENIHHVVRRRHGFWSPRSVATMGRWTHPGMFAYYKEDPKTYARYANCNGAAIGFDADNATVRSDIIDAWYECGLDKRCIAPPGSSRANHRQDQAALSYLVYKSGFSCIQMPAKFYNLQIHRDVSCAANLLEREVQSKLHHPSSIDYDKWQRSDTLKLYNHPEWRYYADQVPQHISQLMQPPTY</sequence>
<keyword evidence="4" id="KW-1185">Reference proteome</keyword>
<comment type="caution">
    <text evidence="3">The sequence shown here is derived from an EMBL/GenBank/DDBJ whole genome shotgun (WGS) entry which is preliminary data.</text>
</comment>
<reference evidence="3 4" key="1">
    <citation type="submission" date="2023-03" db="EMBL/GenBank/DDBJ databases">
        <title>Genome sequence of Lichtheimia ornata CBS 291.66.</title>
        <authorList>
            <person name="Mohabir J.T."/>
            <person name="Shea T.P."/>
            <person name="Kurbessoian T."/>
            <person name="Berby B."/>
            <person name="Fontaine J."/>
            <person name="Livny J."/>
            <person name="Gnirke A."/>
            <person name="Stajich J.E."/>
            <person name="Cuomo C.A."/>
        </authorList>
    </citation>
    <scope>NUCLEOTIDE SEQUENCE [LARGE SCALE GENOMIC DNA]</scope>
    <source>
        <strain evidence="3">CBS 291.66</strain>
    </source>
</reference>
<accession>A0AAD7XXK9</accession>
<evidence type="ECO:0000256" key="1">
    <source>
        <dbReference type="SAM" id="MobiDB-lite"/>
    </source>
</evidence>
<evidence type="ECO:0000313" key="3">
    <source>
        <dbReference type="EMBL" id="KAJ8660859.1"/>
    </source>
</evidence>
<organism evidence="3 4">
    <name type="scientific">Lichtheimia ornata</name>
    <dbReference type="NCBI Taxonomy" id="688661"/>
    <lineage>
        <taxon>Eukaryota</taxon>
        <taxon>Fungi</taxon>
        <taxon>Fungi incertae sedis</taxon>
        <taxon>Mucoromycota</taxon>
        <taxon>Mucoromycotina</taxon>
        <taxon>Mucoromycetes</taxon>
        <taxon>Mucorales</taxon>
        <taxon>Lichtheimiaceae</taxon>
        <taxon>Lichtheimia</taxon>
    </lineage>
</organism>
<evidence type="ECO:0000313" key="4">
    <source>
        <dbReference type="Proteomes" id="UP001234581"/>
    </source>
</evidence>
<dbReference type="AlphaFoldDB" id="A0AAD7XXK9"/>
<feature type="region of interest" description="Disordered" evidence="1">
    <location>
        <begin position="70"/>
        <end position="100"/>
    </location>
</feature>
<dbReference type="GeneID" id="83210916"/>
<keyword evidence="2" id="KW-0472">Membrane</keyword>